<protein>
    <submittedName>
        <fullName evidence="1">Uncharacterized protein</fullName>
    </submittedName>
</protein>
<reference evidence="1" key="1">
    <citation type="submission" date="2021-01" db="EMBL/GenBank/DDBJ databases">
        <title>Whole genome shotgun sequence of Rhizocola hellebori NBRC 109834.</title>
        <authorList>
            <person name="Komaki H."/>
            <person name="Tamura T."/>
        </authorList>
    </citation>
    <scope>NUCLEOTIDE SEQUENCE</scope>
    <source>
        <strain evidence="1">NBRC 109834</strain>
    </source>
</reference>
<dbReference type="Proteomes" id="UP000612899">
    <property type="component" value="Unassembled WGS sequence"/>
</dbReference>
<evidence type="ECO:0000313" key="1">
    <source>
        <dbReference type="EMBL" id="GIH07448.1"/>
    </source>
</evidence>
<proteinExistence type="predicted"/>
<gene>
    <name evidence="1" type="ORF">Rhe02_55150</name>
</gene>
<keyword evidence="2" id="KW-1185">Reference proteome</keyword>
<evidence type="ECO:0000313" key="2">
    <source>
        <dbReference type="Proteomes" id="UP000612899"/>
    </source>
</evidence>
<organism evidence="1 2">
    <name type="scientific">Rhizocola hellebori</name>
    <dbReference type="NCBI Taxonomy" id="1392758"/>
    <lineage>
        <taxon>Bacteria</taxon>
        <taxon>Bacillati</taxon>
        <taxon>Actinomycetota</taxon>
        <taxon>Actinomycetes</taxon>
        <taxon>Micromonosporales</taxon>
        <taxon>Micromonosporaceae</taxon>
        <taxon>Rhizocola</taxon>
    </lineage>
</organism>
<dbReference type="AlphaFoldDB" id="A0A8J3QD08"/>
<name>A0A8J3QD08_9ACTN</name>
<sequence length="107" mass="12096">MRQSRAIEVSSLSSRLAQRRDCHLFGPPRGSAVLARGGALQLREATMTQAIRHYADEDNYYNGSTGRWTICGLKWFRQPAGVVADCPDCVKLRQERIDRAKAEWCGR</sequence>
<comment type="caution">
    <text evidence="1">The sequence shown here is derived from an EMBL/GenBank/DDBJ whole genome shotgun (WGS) entry which is preliminary data.</text>
</comment>
<dbReference type="EMBL" id="BONY01000036">
    <property type="protein sequence ID" value="GIH07448.1"/>
    <property type="molecule type" value="Genomic_DNA"/>
</dbReference>
<accession>A0A8J3QD08</accession>